<evidence type="ECO:0000256" key="1">
    <source>
        <dbReference type="SAM" id="Phobius"/>
    </source>
</evidence>
<feature type="transmembrane region" description="Helical" evidence="1">
    <location>
        <begin position="21"/>
        <end position="42"/>
    </location>
</feature>
<keyword evidence="1" id="KW-1133">Transmembrane helix</keyword>
<gene>
    <name evidence="2" type="ORF">J0A69_04235</name>
</gene>
<reference evidence="2 3" key="1">
    <citation type="submission" date="2021-03" db="EMBL/GenBank/DDBJ databases">
        <title>novel species isolated from a fishpond in China.</title>
        <authorList>
            <person name="Lu H."/>
            <person name="Cai Z."/>
        </authorList>
    </citation>
    <scope>NUCLEOTIDE SEQUENCE [LARGE SCALE GENOMIC DNA]</scope>
    <source>
        <strain evidence="2 3">YJ13C</strain>
    </source>
</reference>
<sequence>MISFLRKIRQKLLQQKRITQYFAYAVGEIFLVVIGILIALYFNNLNTEKNKQKEINQLLVDIEKDLLLNYQSTNDVLEFYMVQDSIAKLIAAHKLTKADYDASHKLSYFVSNWDYLIPNEENLKQFVESEKVVSEELKPIIISAKNILLSSSMLLDTWDNLKSNIGDNYSALSKFTWNVKYDSISNSKRLDYMLNDPEYEAMALGYWGNTQNLYDKITRYRAQTVIMLISIKMHKENYNMGQIINMLDSLSMNLFKEYPCEVDSEELPSLKPRRASEIYGNFTKDTVHLKLTNNKGTEIINRFILLPMDVTIGTSSEYFGIDGDNNTLVTVLDKNGDCIKRYGAIENGYLFLESND</sequence>
<accession>A0ABS3CEN1</accession>
<evidence type="ECO:0000313" key="2">
    <source>
        <dbReference type="EMBL" id="MBN7814621.1"/>
    </source>
</evidence>
<keyword evidence="1" id="KW-0472">Membrane</keyword>
<proteinExistence type="predicted"/>
<organism evidence="2 3">
    <name type="scientific">Algoriphagus pacificus</name>
    <dbReference type="NCBI Taxonomy" id="2811234"/>
    <lineage>
        <taxon>Bacteria</taxon>
        <taxon>Pseudomonadati</taxon>
        <taxon>Bacteroidota</taxon>
        <taxon>Cytophagia</taxon>
        <taxon>Cytophagales</taxon>
        <taxon>Cyclobacteriaceae</taxon>
        <taxon>Algoriphagus</taxon>
    </lineage>
</organism>
<protein>
    <submittedName>
        <fullName evidence="2">Uncharacterized protein</fullName>
    </submittedName>
</protein>
<evidence type="ECO:0000313" key="3">
    <source>
        <dbReference type="Proteomes" id="UP000664480"/>
    </source>
</evidence>
<dbReference type="RefSeq" id="WP_206585257.1">
    <property type="nucleotide sequence ID" value="NZ_JAFKCU010000001.1"/>
</dbReference>
<comment type="caution">
    <text evidence="2">The sequence shown here is derived from an EMBL/GenBank/DDBJ whole genome shotgun (WGS) entry which is preliminary data.</text>
</comment>
<dbReference type="Proteomes" id="UP000664480">
    <property type="component" value="Unassembled WGS sequence"/>
</dbReference>
<keyword evidence="3" id="KW-1185">Reference proteome</keyword>
<dbReference type="EMBL" id="JAFKCU010000001">
    <property type="protein sequence ID" value="MBN7814621.1"/>
    <property type="molecule type" value="Genomic_DNA"/>
</dbReference>
<keyword evidence="1" id="KW-0812">Transmembrane</keyword>
<name>A0ABS3CEN1_9BACT</name>